<accession>A0A2K6DZI3</accession>
<dbReference type="InterPro" id="IPR017943">
    <property type="entry name" value="Bactericidal_perm-incr_a/b_dom"/>
</dbReference>
<sequence>MTFTVQGGRTIRKRYKEFGELTSFGLGASAGGHGLASSTCSSLTPGKMAGPWTFTLLCGLLATTLIQATLSPTAVLILGPKVIKEKLTQELKDHNATSILQQLPLLGTIQEQPAGGIPVLGSVVNTILKYVIWLKVTTANILQLQVKPSANDKELLVKIPLDMVAGFNTPLVKTIVEFHMETEAQAIVRMDTSASGPTRLVLSDCATSDESLRVQLLHKFSFLVNALAKEVMNLLVPALPNLVKNQLCPVIKASFNGMYADLLQLVKVPISLSTDRLEFDLLSPAIKGDTIQLYLGAKLLDSQGKVTKWFNNSAASLAVPSLDNAPFSFIVSQDVVKAAVAAMLPPEEFIVLLDSVLPEIARRLKSSIGLINEKAADKLGSTQIVKILTQDTPEFFTDQGHARVAQLIVLEVFASSEALRPLFTLGIEASSEAQFYTKGDELILNLNNISSDRIQLMNSGIGWFQPDVLKNIITEIILSVLLPNQNGWPCAYPSLLVETQLYCLPVKTWMAAIREGWVPAGSVGVSSTDHPTLQSINTCL</sequence>
<dbReference type="CDD" id="cd00025">
    <property type="entry name" value="BPI1"/>
    <property type="match status" value="1"/>
</dbReference>
<evidence type="ECO:0000259" key="1">
    <source>
        <dbReference type="SMART" id="SM00328"/>
    </source>
</evidence>
<dbReference type="Gene3D" id="3.15.20.10">
    <property type="entry name" value="Bactericidal permeability-increasing protein, domain 2"/>
    <property type="match status" value="1"/>
</dbReference>
<protein>
    <submittedName>
        <fullName evidence="2">BPI fold containing family B member 1</fullName>
    </submittedName>
</protein>
<dbReference type="Pfam" id="PF01273">
    <property type="entry name" value="LBP_BPI_CETP"/>
    <property type="match status" value="1"/>
</dbReference>
<proteinExistence type="predicted"/>
<reference evidence="2" key="2">
    <citation type="submission" date="2025-09" db="UniProtKB">
        <authorList>
            <consortium name="Ensembl"/>
        </authorList>
    </citation>
    <scope>IDENTIFICATION</scope>
</reference>
<feature type="domain" description="Lipid-binding serum glycoprotein N-terminal" evidence="1">
    <location>
        <begin position="83"/>
        <end position="304"/>
    </location>
</feature>
<dbReference type="GO" id="GO:0034144">
    <property type="term" value="P:negative regulation of toll-like receptor 4 signaling pathway"/>
    <property type="evidence" value="ECO:0007669"/>
    <property type="project" value="Ensembl"/>
</dbReference>
<reference evidence="2" key="1">
    <citation type="submission" date="2025-08" db="UniProtKB">
        <authorList>
            <consortium name="Ensembl"/>
        </authorList>
    </citation>
    <scope>IDENTIFICATION</scope>
</reference>
<dbReference type="GO" id="GO:0002227">
    <property type="term" value="P:innate immune response in mucosa"/>
    <property type="evidence" value="ECO:0007669"/>
    <property type="project" value="Ensembl"/>
</dbReference>
<dbReference type="Ensembl" id="ENSMNET00000065820.1">
    <property type="protein sequence ID" value="ENSMNEP00000041323.1"/>
    <property type="gene ID" value="ENSMNEG00000043489.1"/>
</dbReference>
<dbReference type="InterPro" id="IPR017942">
    <property type="entry name" value="Lipid-bd_serum_glycop_N"/>
</dbReference>
<dbReference type="Gene3D" id="3.15.10.10">
    <property type="entry name" value="Bactericidal permeability-increasing protein, domain 1"/>
    <property type="match status" value="1"/>
</dbReference>
<dbReference type="PANTHER" id="PTHR47395">
    <property type="entry name" value="BPI FOLD-CONTAINING FAMILY B MEMBER 1"/>
    <property type="match status" value="1"/>
</dbReference>
<dbReference type="Bgee" id="ENSMNEG00000043489">
    <property type="expression patterns" value="Expressed in pituitary gland"/>
</dbReference>
<dbReference type="GeneTree" id="ENSGT01100000263546"/>
<dbReference type="SUPFAM" id="SSF55394">
    <property type="entry name" value="Bactericidal permeability-increasing protein, BPI"/>
    <property type="match status" value="2"/>
</dbReference>
<evidence type="ECO:0000313" key="2">
    <source>
        <dbReference type="Ensembl" id="ENSMNEP00000041323.1"/>
    </source>
</evidence>
<name>A0A2K6DZI3_MACNE</name>
<dbReference type="Proteomes" id="UP000233120">
    <property type="component" value="Unassembled WGS sequence"/>
</dbReference>
<organism evidence="2 3">
    <name type="scientific">Macaca nemestrina</name>
    <name type="common">Pig-tailed macaque</name>
    <dbReference type="NCBI Taxonomy" id="9545"/>
    <lineage>
        <taxon>Eukaryota</taxon>
        <taxon>Metazoa</taxon>
        <taxon>Chordata</taxon>
        <taxon>Craniata</taxon>
        <taxon>Vertebrata</taxon>
        <taxon>Euteleostomi</taxon>
        <taxon>Mammalia</taxon>
        <taxon>Eutheria</taxon>
        <taxon>Euarchontoglires</taxon>
        <taxon>Primates</taxon>
        <taxon>Haplorrhini</taxon>
        <taxon>Catarrhini</taxon>
        <taxon>Cercopithecidae</taxon>
        <taxon>Cercopithecinae</taxon>
        <taxon>Macaca</taxon>
    </lineage>
</organism>
<dbReference type="GO" id="GO:0008289">
    <property type="term" value="F:lipid binding"/>
    <property type="evidence" value="ECO:0007669"/>
    <property type="project" value="InterPro"/>
</dbReference>
<gene>
    <name evidence="2" type="primary">BPIFB1</name>
</gene>
<dbReference type="FunFam" id="3.15.10.10:FF:000008">
    <property type="entry name" value="BPI fold containing family B member 1"/>
    <property type="match status" value="1"/>
</dbReference>
<keyword evidence="3" id="KW-1185">Reference proteome</keyword>
<dbReference type="PANTHER" id="PTHR47395:SF1">
    <property type="entry name" value="BPI FOLD-CONTAINING FAMILY B MEMBER 1"/>
    <property type="match status" value="1"/>
</dbReference>
<dbReference type="GO" id="GO:0070062">
    <property type="term" value="C:extracellular exosome"/>
    <property type="evidence" value="ECO:0007669"/>
    <property type="project" value="TreeGrafter"/>
</dbReference>
<dbReference type="InterPro" id="IPR021193">
    <property type="entry name" value="Bpifb1"/>
</dbReference>
<dbReference type="AlphaFoldDB" id="A0A2K6DZI3"/>
<dbReference type="STRING" id="9545.ENSMNEP00000041323"/>
<dbReference type="SMART" id="SM00328">
    <property type="entry name" value="BPI1"/>
    <property type="match status" value="1"/>
</dbReference>
<evidence type="ECO:0000313" key="3">
    <source>
        <dbReference type="Proteomes" id="UP000233120"/>
    </source>
</evidence>